<dbReference type="Proteomes" id="UP000553648">
    <property type="component" value="Unassembled WGS sequence"/>
</dbReference>
<name>A0A7L1CP25_9PASS</name>
<feature type="non-terminal residue" evidence="2">
    <location>
        <position position="75"/>
    </location>
</feature>
<dbReference type="InterPro" id="IPR026797">
    <property type="entry name" value="HAUS_6"/>
</dbReference>
<feature type="non-terminal residue" evidence="2">
    <location>
        <position position="1"/>
    </location>
</feature>
<dbReference type="PANTHER" id="PTHR16151:SF2">
    <property type="entry name" value="HAUS AUGMIN-LIKE COMPLEX SUBUNIT 6"/>
    <property type="match status" value="1"/>
</dbReference>
<proteinExistence type="predicted"/>
<dbReference type="Pfam" id="PF14661">
    <property type="entry name" value="HAUS6_N"/>
    <property type="match status" value="1"/>
</dbReference>
<accession>A0A7L1CP25</accession>
<sequence>GDKFVHLLYHFARHVMIEDMKKLSVGTTIPFVEAVMLKPKDMYMAIARHRVAYNKLLQVLQKEIYINQEYMKKTQ</sequence>
<dbReference type="EMBL" id="VXBA01001229">
    <property type="protein sequence ID" value="NXM67782.1"/>
    <property type="molecule type" value="Genomic_DNA"/>
</dbReference>
<dbReference type="OrthoDB" id="5575722at2759"/>
<dbReference type="GO" id="GO:0070652">
    <property type="term" value="C:HAUS complex"/>
    <property type="evidence" value="ECO:0007669"/>
    <property type="project" value="InterPro"/>
</dbReference>
<dbReference type="AlphaFoldDB" id="A0A7L1CP25"/>
<evidence type="ECO:0000259" key="1">
    <source>
        <dbReference type="Pfam" id="PF14661"/>
    </source>
</evidence>
<dbReference type="GO" id="GO:0008017">
    <property type="term" value="F:microtubule binding"/>
    <property type="evidence" value="ECO:0007669"/>
    <property type="project" value="TreeGrafter"/>
</dbReference>
<organism evidence="2 3">
    <name type="scientific">Serilophus lunatus</name>
    <name type="common">silver-breasted broadbill</name>
    <dbReference type="NCBI Taxonomy" id="239386"/>
    <lineage>
        <taxon>Eukaryota</taxon>
        <taxon>Metazoa</taxon>
        <taxon>Chordata</taxon>
        <taxon>Craniata</taxon>
        <taxon>Vertebrata</taxon>
        <taxon>Euteleostomi</taxon>
        <taxon>Archelosauria</taxon>
        <taxon>Archosauria</taxon>
        <taxon>Dinosauria</taxon>
        <taxon>Saurischia</taxon>
        <taxon>Theropoda</taxon>
        <taxon>Coelurosauria</taxon>
        <taxon>Aves</taxon>
        <taxon>Neognathae</taxon>
        <taxon>Neoaves</taxon>
        <taxon>Telluraves</taxon>
        <taxon>Australaves</taxon>
        <taxon>Passeriformes</taxon>
        <taxon>Eurylaimidae</taxon>
        <taxon>Serilophus</taxon>
    </lineage>
</organism>
<protein>
    <submittedName>
        <fullName evidence="2">HAUS6 protein</fullName>
    </submittedName>
</protein>
<dbReference type="GO" id="GO:1990498">
    <property type="term" value="C:mitotic spindle microtubule"/>
    <property type="evidence" value="ECO:0007669"/>
    <property type="project" value="TreeGrafter"/>
</dbReference>
<dbReference type="GO" id="GO:0051225">
    <property type="term" value="P:spindle assembly"/>
    <property type="evidence" value="ECO:0007669"/>
    <property type="project" value="InterPro"/>
</dbReference>
<comment type="caution">
    <text evidence="2">The sequence shown here is derived from an EMBL/GenBank/DDBJ whole genome shotgun (WGS) entry which is preliminary data.</text>
</comment>
<dbReference type="PANTHER" id="PTHR16151">
    <property type="entry name" value="HAUS AUGMIN-LIKE COMPLEX SUBUNIT 6"/>
    <property type="match status" value="1"/>
</dbReference>
<dbReference type="InterPro" id="IPR028163">
    <property type="entry name" value="HAUS_6_N"/>
</dbReference>
<keyword evidence="3" id="KW-1185">Reference proteome</keyword>
<evidence type="ECO:0000313" key="3">
    <source>
        <dbReference type="Proteomes" id="UP000553648"/>
    </source>
</evidence>
<gene>
    <name evidence="2" type="primary">Haus6_0</name>
    <name evidence="2" type="ORF">SERLUN_R15566</name>
</gene>
<reference evidence="2 3" key="1">
    <citation type="submission" date="2019-09" db="EMBL/GenBank/DDBJ databases">
        <title>Bird 10,000 Genomes (B10K) Project - Family phase.</title>
        <authorList>
            <person name="Zhang G."/>
        </authorList>
    </citation>
    <scope>NUCLEOTIDE SEQUENCE [LARGE SCALE GENOMIC DNA]</scope>
    <source>
        <strain evidence="2">B10K-DU-002-03</strain>
        <tissue evidence="2">Muscle</tissue>
    </source>
</reference>
<feature type="domain" description="HAUS augmin-like complex subunit 6 N-terminal" evidence="1">
    <location>
        <begin position="1"/>
        <end position="74"/>
    </location>
</feature>
<evidence type="ECO:0000313" key="2">
    <source>
        <dbReference type="EMBL" id="NXM67782.1"/>
    </source>
</evidence>